<dbReference type="InterPro" id="IPR024571">
    <property type="entry name" value="ERAP1-like_C_dom"/>
</dbReference>
<dbReference type="Gene3D" id="2.60.40.1730">
    <property type="entry name" value="tricorn interacting facor f3 domain"/>
    <property type="match status" value="1"/>
</dbReference>
<evidence type="ECO:0000256" key="6">
    <source>
        <dbReference type="ARBA" id="ARBA00022438"/>
    </source>
</evidence>
<evidence type="ECO:0000256" key="2">
    <source>
        <dbReference type="ARBA" id="ARBA00001947"/>
    </source>
</evidence>
<evidence type="ECO:0000256" key="9">
    <source>
        <dbReference type="ARBA" id="ARBA00022801"/>
    </source>
</evidence>
<keyword evidence="10" id="KW-0862">Zinc</keyword>
<dbReference type="PRINTS" id="PR00756">
    <property type="entry name" value="ALADIPTASE"/>
</dbReference>
<dbReference type="PANTHER" id="PTHR11533:SF174">
    <property type="entry name" value="PUROMYCIN-SENSITIVE AMINOPEPTIDASE-RELATED"/>
    <property type="match status" value="1"/>
</dbReference>
<dbReference type="InterPro" id="IPR027268">
    <property type="entry name" value="Peptidase_M4/M1_CTD_sf"/>
</dbReference>
<dbReference type="RefSeq" id="WP_277191313.1">
    <property type="nucleotide sequence ID" value="NZ_JAROAV010000015.1"/>
</dbReference>
<evidence type="ECO:0000313" key="18">
    <source>
        <dbReference type="Proteomes" id="UP001528912"/>
    </source>
</evidence>
<accession>A0ABT6C3U9</accession>
<evidence type="ECO:0000256" key="13">
    <source>
        <dbReference type="ARBA" id="ARBA00031533"/>
    </source>
</evidence>
<dbReference type="InterPro" id="IPR001930">
    <property type="entry name" value="Peptidase_M1"/>
</dbReference>
<dbReference type="SUPFAM" id="SSF55486">
    <property type="entry name" value="Metalloproteases ('zincins'), catalytic domain"/>
    <property type="match status" value="1"/>
</dbReference>
<dbReference type="GO" id="GO:0016285">
    <property type="term" value="F:alanyl aminopeptidase activity"/>
    <property type="evidence" value="ECO:0007669"/>
    <property type="project" value="UniProtKB-EC"/>
</dbReference>
<dbReference type="Proteomes" id="UP001528912">
    <property type="component" value="Unassembled WGS sequence"/>
</dbReference>
<gene>
    <name evidence="17" type="primary">pepN</name>
    <name evidence="17" type="ORF">P4R38_05205</name>
</gene>
<evidence type="ECO:0000256" key="12">
    <source>
        <dbReference type="ARBA" id="ARBA00029811"/>
    </source>
</evidence>
<dbReference type="CDD" id="cd09602">
    <property type="entry name" value="M1_APN"/>
    <property type="match status" value="1"/>
</dbReference>
<keyword evidence="9 17" id="KW-0378">Hydrolase</keyword>
<evidence type="ECO:0000256" key="8">
    <source>
        <dbReference type="ARBA" id="ARBA00022723"/>
    </source>
</evidence>
<dbReference type="Pfam" id="PF17900">
    <property type="entry name" value="Peptidase_M1_N"/>
    <property type="match status" value="1"/>
</dbReference>
<proteinExistence type="inferred from homology"/>
<evidence type="ECO:0000256" key="5">
    <source>
        <dbReference type="ARBA" id="ARBA00015611"/>
    </source>
</evidence>
<keyword evidence="18" id="KW-1185">Reference proteome</keyword>
<evidence type="ECO:0000313" key="17">
    <source>
        <dbReference type="EMBL" id="MDF8263641.1"/>
    </source>
</evidence>
<evidence type="ECO:0000259" key="14">
    <source>
        <dbReference type="Pfam" id="PF01433"/>
    </source>
</evidence>
<comment type="catalytic activity">
    <reaction evidence="1">
        <text>Release of an N-terminal amino acid, Xaa-|-Yaa- from a peptide, amide or arylamide. Xaa is preferably Ala, but may be most amino acids including Pro (slow action). When a terminal hydrophobic residue is followed by a prolyl residue, the two may be released as an intact Xaa-Pro dipeptide.</text>
        <dbReference type="EC" id="3.4.11.2"/>
    </reaction>
</comment>
<comment type="cofactor">
    <cofactor evidence="2">
        <name>Zn(2+)</name>
        <dbReference type="ChEBI" id="CHEBI:29105"/>
    </cofactor>
</comment>
<feature type="domain" description="Aminopeptidase N-like N-terminal" evidence="16">
    <location>
        <begin position="108"/>
        <end position="191"/>
    </location>
</feature>
<evidence type="ECO:0000256" key="3">
    <source>
        <dbReference type="ARBA" id="ARBA00010136"/>
    </source>
</evidence>
<name>A0ABT6C3U9_9MICO</name>
<comment type="caution">
    <text evidence="17">The sequence shown here is derived from an EMBL/GenBank/DDBJ whole genome shotgun (WGS) entry which is preliminary data.</text>
</comment>
<evidence type="ECO:0000259" key="16">
    <source>
        <dbReference type="Pfam" id="PF17900"/>
    </source>
</evidence>
<dbReference type="EC" id="3.4.11.2" evidence="4"/>
<reference evidence="17 18" key="1">
    <citation type="submission" date="2023-03" db="EMBL/GenBank/DDBJ databases">
        <title>YIM 133296 draft genome.</title>
        <authorList>
            <person name="Xiong L."/>
        </authorList>
    </citation>
    <scope>NUCLEOTIDE SEQUENCE [LARGE SCALE GENOMIC DNA]</scope>
    <source>
        <strain evidence="17 18">YIM 133296</strain>
    </source>
</reference>
<keyword evidence="11" id="KW-0482">Metalloprotease</keyword>
<evidence type="ECO:0000256" key="4">
    <source>
        <dbReference type="ARBA" id="ARBA00012564"/>
    </source>
</evidence>
<evidence type="ECO:0000256" key="1">
    <source>
        <dbReference type="ARBA" id="ARBA00000098"/>
    </source>
</evidence>
<protein>
    <recommendedName>
        <fullName evidence="5">Aminopeptidase N</fullName>
        <ecNumber evidence="4">3.4.11.2</ecNumber>
    </recommendedName>
    <alternativeName>
        <fullName evidence="12">Alanine aminopeptidase</fullName>
    </alternativeName>
    <alternativeName>
        <fullName evidence="13">Lysyl aminopeptidase</fullName>
    </alternativeName>
</protein>
<dbReference type="InterPro" id="IPR045357">
    <property type="entry name" value="Aminopeptidase_N-like_N"/>
</dbReference>
<keyword evidence="7" id="KW-0645">Protease</keyword>
<dbReference type="PANTHER" id="PTHR11533">
    <property type="entry name" value="PROTEASE M1 ZINC METALLOPROTEASE"/>
    <property type="match status" value="1"/>
</dbReference>
<dbReference type="InterPro" id="IPR042097">
    <property type="entry name" value="Aminopeptidase_N-like_N_sf"/>
</dbReference>
<dbReference type="InterPro" id="IPR050344">
    <property type="entry name" value="Peptidase_M1_aminopeptidases"/>
</dbReference>
<dbReference type="InterPro" id="IPR012778">
    <property type="entry name" value="Pept_M1_aminopeptidase"/>
</dbReference>
<evidence type="ECO:0000259" key="15">
    <source>
        <dbReference type="Pfam" id="PF11838"/>
    </source>
</evidence>
<dbReference type="Gene3D" id="1.10.390.10">
    <property type="entry name" value="Neutral Protease Domain 2"/>
    <property type="match status" value="1"/>
</dbReference>
<feature type="domain" description="ERAP1-like C-terminal" evidence="15">
    <location>
        <begin position="535"/>
        <end position="850"/>
    </location>
</feature>
<organism evidence="17 18">
    <name type="scientific">Luteipulveratus flavus</name>
    <dbReference type="NCBI Taxonomy" id="3031728"/>
    <lineage>
        <taxon>Bacteria</taxon>
        <taxon>Bacillati</taxon>
        <taxon>Actinomycetota</taxon>
        <taxon>Actinomycetes</taxon>
        <taxon>Micrococcales</taxon>
        <taxon>Dermacoccaceae</taxon>
        <taxon>Luteipulveratus</taxon>
    </lineage>
</organism>
<dbReference type="SUPFAM" id="SSF63737">
    <property type="entry name" value="Leukotriene A4 hydrolase N-terminal domain"/>
    <property type="match status" value="1"/>
</dbReference>
<evidence type="ECO:0000256" key="10">
    <source>
        <dbReference type="ARBA" id="ARBA00022833"/>
    </source>
</evidence>
<keyword evidence="6 17" id="KW-0031">Aminopeptidase</keyword>
<evidence type="ECO:0000256" key="7">
    <source>
        <dbReference type="ARBA" id="ARBA00022670"/>
    </source>
</evidence>
<keyword evidence="8" id="KW-0479">Metal-binding</keyword>
<feature type="domain" description="Peptidase M1 membrane alanine aminopeptidase" evidence="14">
    <location>
        <begin position="240"/>
        <end position="451"/>
    </location>
</feature>
<dbReference type="Pfam" id="PF01433">
    <property type="entry name" value="Peptidase_M1"/>
    <property type="match status" value="1"/>
</dbReference>
<sequence length="868" mass="95326">MTENTNLTHAECQARATTVAVRTYRVELDLAGAPDPSVPTFRSRSTITFTAENDATWVDLIAERVVSATLNDAPLDVSAYDGARLPVTGLAAENELVVEADCVYSRSGEGLHRFTDPVDDQTYLYTHFEPTDARRLFANFEQPDLKARFTFVVTAPADWEILSGQPEVSRTTSGSTATVTFAETPPLSTYITAIAAGPYFRAEDTWRTTRADGSTQEIALGAFCRRSMAEHFHAEEIFTVTQQGLSFFDREFGYPYPWGKYDQIYVPEYNLGAMENPGLVTFTETYLHRGTATLDQQERRSNTTMHEMAHMWFGDLVTPRWWDGLWLKESFADLMGYDVNVAATEYKNAWTTFACGRKAWAYRQDQLPTTHPVVATIDDLEAARQNFDGITYAKGASALKQLMAYVGREAFFAGSREYFATHAYGSTELDDLLVCLERASGRDLKEWSQVWLETAGISELTPEVEHDGEGRITRLTIVQSATDPLTGEDVARPHRLVVGLYELVGDELRPARSIELDVTDGRTEVPDAVGVPGALVVVNDEDLTYAKVRLDEVSLAVAREHLSSLESNLTRALVWSSLWNATRDALLPASAFLDIVHAQAGTERDAALLAIVLEQARGAIVRYLPEGERAAAGARLVDTTRAGLRAAAPGSDAQQTWAKYLAHATGLSGSGLDDVRGLLDGSAVPEGLTVDADLRWECWQGLAAQDAATLAELDAALAADDTMTGRTAYLLARASRPAAEAKDEAWERATTDGQVTNDQLRSLVHGFNHPSGSPDPSYADRYFEALTEWWRTHTMTMAGILVAGLYPGGALAAGQEPERHPVVLQAQEWLDGHADAPKALRRIVVESLDDHLRALRAQRKAPVQQPAA</sequence>
<dbReference type="NCBIfam" id="TIGR02412">
    <property type="entry name" value="pepN_strep_liv"/>
    <property type="match status" value="1"/>
</dbReference>
<dbReference type="EMBL" id="JAROAV010000015">
    <property type="protein sequence ID" value="MDF8263641.1"/>
    <property type="molecule type" value="Genomic_DNA"/>
</dbReference>
<comment type="similarity">
    <text evidence="3">Belongs to the peptidase M1 family.</text>
</comment>
<evidence type="ECO:0000256" key="11">
    <source>
        <dbReference type="ARBA" id="ARBA00023049"/>
    </source>
</evidence>
<dbReference type="Pfam" id="PF11838">
    <property type="entry name" value="ERAP1_C"/>
    <property type="match status" value="1"/>
</dbReference>
<dbReference type="InterPro" id="IPR014782">
    <property type="entry name" value="Peptidase_M1_dom"/>
</dbReference>